<feature type="region of interest" description="Disordered" evidence="1">
    <location>
        <begin position="266"/>
        <end position="291"/>
    </location>
</feature>
<reference evidence="2" key="2">
    <citation type="submission" date="2022-01" db="EMBL/GenBank/DDBJ databases">
        <authorList>
            <person name="Yamashiro T."/>
            <person name="Shiraishi A."/>
            <person name="Satake H."/>
            <person name="Nakayama K."/>
        </authorList>
    </citation>
    <scope>NUCLEOTIDE SEQUENCE</scope>
</reference>
<dbReference type="Proteomes" id="UP001151760">
    <property type="component" value="Unassembled WGS sequence"/>
</dbReference>
<organism evidence="2 3">
    <name type="scientific">Tanacetum coccineum</name>
    <dbReference type="NCBI Taxonomy" id="301880"/>
    <lineage>
        <taxon>Eukaryota</taxon>
        <taxon>Viridiplantae</taxon>
        <taxon>Streptophyta</taxon>
        <taxon>Embryophyta</taxon>
        <taxon>Tracheophyta</taxon>
        <taxon>Spermatophyta</taxon>
        <taxon>Magnoliopsida</taxon>
        <taxon>eudicotyledons</taxon>
        <taxon>Gunneridae</taxon>
        <taxon>Pentapetalae</taxon>
        <taxon>asterids</taxon>
        <taxon>campanulids</taxon>
        <taxon>Asterales</taxon>
        <taxon>Asteraceae</taxon>
        <taxon>Asteroideae</taxon>
        <taxon>Anthemideae</taxon>
        <taxon>Anthemidinae</taxon>
        <taxon>Tanacetum</taxon>
    </lineage>
</organism>
<sequence>MLSLRSQKSISHSSNNFGELLKLLLMLMGRYQSLLSCGHQTYHWKASLRRHLKLEDHDGVTFLPNSEIFEQLALMGYHTDSDKLTFQKGVFSPQWRITSSPSPSSEPSTAPTFEPQPSPDAEYPVPTPNESPLHAVHSHGSDDGSLKLNELTNLVTKLSERIGVLEGDLQKTKHTYSSAFTKLILRIKKLEATVKTGKARKRARVVLSEDEEDDSSKQGRIDEDPNIYFAQDDEVVHDQDTAEEGQLEDSTAGITVSTAPINISIARETHSTTGRVVYGRRSKEARKDKGI</sequence>
<name>A0ABQ4WHM5_9ASTR</name>
<evidence type="ECO:0000256" key="1">
    <source>
        <dbReference type="SAM" id="MobiDB-lite"/>
    </source>
</evidence>
<evidence type="ECO:0000313" key="2">
    <source>
        <dbReference type="EMBL" id="GJS52359.1"/>
    </source>
</evidence>
<protein>
    <submittedName>
        <fullName evidence="2">Uncharacterized protein</fullName>
    </submittedName>
</protein>
<accession>A0ABQ4WHM5</accession>
<comment type="caution">
    <text evidence="2">The sequence shown here is derived from an EMBL/GenBank/DDBJ whole genome shotgun (WGS) entry which is preliminary data.</text>
</comment>
<feature type="compositionally biased region" description="Low complexity" evidence="1">
    <location>
        <begin position="98"/>
        <end position="115"/>
    </location>
</feature>
<feature type="compositionally biased region" description="Basic and acidic residues" evidence="1">
    <location>
        <begin position="281"/>
        <end position="291"/>
    </location>
</feature>
<gene>
    <name evidence="2" type="ORF">Tco_0625721</name>
</gene>
<proteinExistence type="predicted"/>
<keyword evidence="3" id="KW-1185">Reference proteome</keyword>
<feature type="region of interest" description="Disordered" evidence="1">
    <location>
        <begin position="96"/>
        <end position="145"/>
    </location>
</feature>
<dbReference type="EMBL" id="BQNB010008650">
    <property type="protein sequence ID" value="GJS52359.1"/>
    <property type="molecule type" value="Genomic_DNA"/>
</dbReference>
<evidence type="ECO:0000313" key="3">
    <source>
        <dbReference type="Proteomes" id="UP001151760"/>
    </source>
</evidence>
<reference evidence="2" key="1">
    <citation type="journal article" date="2022" name="Int. J. Mol. Sci.">
        <title>Draft Genome of Tanacetum Coccineum: Genomic Comparison of Closely Related Tanacetum-Family Plants.</title>
        <authorList>
            <person name="Yamashiro T."/>
            <person name="Shiraishi A."/>
            <person name="Nakayama K."/>
            <person name="Satake H."/>
        </authorList>
    </citation>
    <scope>NUCLEOTIDE SEQUENCE</scope>
</reference>